<feature type="transmembrane region" description="Helical" evidence="15">
    <location>
        <begin position="12"/>
        <end position="34"/>
    </location>
</feature>
<keyword evidence="19" id="KW-1185">Reference proteome</keyword>
<keyword evidence="13 15" id="KW-0472">Membrane</keyword>
<dbReference type="InterPro" id="IPR036097">
    <property type="entry name" value="HisK_dim/P_sf"/>
</dbReference>
<evidence type="ECO:0000313" key="18">
    <source>
        <dbReference type="EMBL" id="TLU65796.1"/>
    </source>
</evidence>
<dbReference type="OrthoDB" id="9804645at2"/>
<organism evidence="18 19">
    <name type="scientific">Thalassotalea litorea</name>
    <dbReference type="NCBI Taxonomy" id="2020715"/>
    <lineage>
        <taxon>Bacteria</taxon>
        <taxon>Pseudomonadati</taxon>
        <taxon>Pseudomonadota</taxon>
        <taxon>Gammaproteobacteria</taxon>
        <taxon>Alteromonadales</taxon>
        <taxon>Colwelliaceae</taxon>
        <taxon>Thalassotalea</taxon>
    </lineage>
</organism>
<feature type="transmembrane region" description="Helical" evidence="15">
    <location>
        <begin position="170"/>
        <end position="192"/>
    </location>
</feature>
<keyword evidence="12" id="KW-0902">Two-component regulatory system</keyword>
<name>A0A5R9IRF0_9GAMM</name>
<evidence type="ECO:0000256" key="6">
    <source>
        <dbReference type="ARBA" id="ARBA00022679"/>
    </source>
</evidence>
<dbReference type="InterPro" id="IPR003594">
    <property type="entry name" value="HATPase_dom"/>
</dbReference>
<evidence type="ECO:0000259" key="17">
    <source>
        <dbReference type="PROSITE" id="PS50885"/>
    </source>
</evidence>
<evidence type="ECO:0000259" key="16">
    <source>
        <dbReference type="PROSITE" id="PS50109"/>
    </source>
</evidence>
<dbReference type="Gene3D" id="6.10.340.10">
    <property type="match status" value="1"/>
</dbReference>
<dbReference type="GO" id="GO:0005524">
    <property type="term" value="F:ATP binding"/>
    <property type="evidence" value="ECO:0007669"/>
    <property type="project" value="UniProtKB-KW"/>
</dbReference>
<dbReference type="Pfam" id="PF00512">
    <property type="entry name" value="HisKA"/>
    <property type="match status" value="1"/>
</dbReference>
<evidence type="ECO:0000256" key="1">
    <source>
        <dbReference type="ARBA" id="ARBA00000085"/>
    </source>
</evidence>
<comment type="caution">
    <text evidence="18">The sequence shown here is derived from an EMBL/GenBank/DDBJ whole genome shotgun (WGS) entry which is preliminary data.</text>
</comment>
<keyword evidence="10" id="KW-0067">ATP-binding</keyword>
<dbReference type="Pfam" id="PF02518">
    <property type="entry name" value="HATPase_c"/>
    <property type="match status" value="1"/>
</dbReference>
<dbReference type="SUPFAM" id="SSF158472">
    <property type="entry name" value="HAMP domain-like"/>
    <property type="match status" value="1"/>
</dbReference>
<comment type="subcellular location">
    <subcellularLocation>
        <location evidence="2">Cell membrane</location>
        <topology evidence="2">Multi-pass membrane protein</topology>
    </subcellularLocation>
</comment>
<protein>
    <recommendedName>
        <fullName evidence="3">histidine kinase</fullName>
        <ecNumber evidence="3">2.7.13.3</ecNumber>
    </recommendedName>
</protein>
<dbReference type="InterPro" id="IPR005467">
    <property type="entry name" value="His_kinase_dom"/>
</dbReference>
<dbReference type="FunFam" id="3.30.565.10:FF:000006">
    <property type="entry name" value="Sensor histidine kinase WalK"/>
    <property type="match status" value="1"/>
</dbReference>
<dbReference type="InterPro" id="IPR004358">
    <property type="entry name" value="Sig_transdc_His_kin-like_C"/>
</dbReference>
<dbReference type="InterPro" id="IPR050398">
    <property type="entry name" value="HssS/ArlS-like"/>
</dbReference>
<dbReference type="SUPFAM" id="SSF47384">
    <property type="entry name" value="Homodimeric domain of signal transducing histidine kinase"/>
    <property type="match status" value="1"/>
</dbReference>
<dbReference type="AlphaFoldDB" id="A0A5R9IRF0"/>
<evidence type="ECO:0000256" key="15">
    <source>
        <dbReference type="SAM" id="Phobius"/>
    </source>
</evidence>
<feature type="domain" description="Histidine kinase" evidence="16">
    <location>
        <begin position="251"/>
        <end position="474"/>
    </location>
</feature>
<dbReference type="PANTHER" id="PTHR45528:SF1">
    <property type="entry name" value="SENSOR HISTIDINE KINASE CPXA"/>
    <property type="match status" value="1"/>
</dbReference>
<dbReference type="Proteomes" id="UP000307790">
    <property type="component" value="Unassembled WGS sequence"/>
</dbReference>
<evidence type="ECO:0000256" key="4">
    <source>
        <dbReference type="ARBA" id="ARBA00022475"/>
    </source>
</evidence>
<evidence type="ECO:0000256" key="14">
    <source>
        <dbReference type="SAM" id="Coils"/>
    </source>
</evidence>
<keyword evidence="7 15" id="KW-0812">Transmembrane</keyword>
<evidence type="ECO:0000313" key="19">
    <source>
        <dbReference type="Proteomes" id="UP000307790"/>
    </source>
</evidence>
<evidence type="ECO:0000256" key="2">
    <source>
        <dbReference type="ARBA" id="ARBA00004651"/>
    </source>
</evidence>
<dbReference type="PRINTS" id="PR00344">
    <property type="entry name" value="BCTRLSENSOR"/>
</dbReference>
<evidence type="ECO:0000256" key="7">
    <source>
        <dbReference type="ARBA" id="ARBA00022692"/>
    </source>
</evidence>
<sequence>MSLFSRRWYSSLFIKMFLGFWLVAIVSIFVTRWVSVNFITPPQAAPLDFKQQKLLSRTSNRLAQSLNQMPKAGLLKLEPWLRRNGRVPRDIWLFDRDSDRLYTNARYPKPVVHDRLEKLNYPQPVKLTLPGYLLIGPQSLEVGQNNVQLYVGIPEKPEQQAGFFKNLPDWLRLLSLILVSAFVCGLLTWLLIKPVKRLTSASRQFGHGELDTRLPEFERRHDELGELGQAFNRMAEQLNQHIKAHKRLLGDVSHELRSPLTRLQLLISLLEKQSQTMPQIQENLQRSRNEVEQLDDMVGKALALSRLENQLTPLTMQPLDMRKLCQDIIQEHQLLAQSKHIELHFDCTEDLPLHSYSGDREVLHSAISNVLNNAIKYSPENSVVSLSLAGSKKHVLITISDQGQGVAEEDMERIFKPFFREDNSRTRQTGGTGLGLAIAMDAIKRHHGQIIARTANDKAAQPGLSVVIELPYDNAQ</sequence>
<keyword evidence="11 15" id="KW-1133">Transmembrane helix</keyword>
<proteinExistence type="predicted"/>
<gene>
    <name evidence="18" type="ORF">FE810_07745</name>
</gene>
<keyword evidence="8" id="KW-0547">Nucleotide-binding</keyword>
<dbReference type="PANTHER" id="PTHR45528">
    <property type="entry name" value="SENSOR HISTIDINE KINASE CPXA"/>
    <property type="match status" value="1"/>
</dbReference>
<evidence type="ECO:0000256" key="5">
    <source>
        <dbReference type="ARBA" id="ARBA00022553"/>
    </source>
</evidence>
<evidence type="ECO:0000256" key="3">
    <source>
        <dbReference type="ARBA" id="ARBA00012438"/>
    </source>
</evidence>
<dbReference type="SUPFAM" id="SSF55874">
    <property type="entry name" value="ATPase domain of HSP90 chaperone/DNA topoisomerase II/histidine kinase"/>
    <property type="match status" value="1"/>
</dbReference>
<dbReference type="GO" id="GO:0005886">
    <property type="term" value="C:plasma membrane"/>
    <property type="evidence" value="ECO:0007669"/>
    <property type="project" value="UniProtKB-SubCell"/>
</dbReference>
<dbReference type="EMBL" id="VCBC01000006">
    <property type="protein sequence ID" value="TLU65796.1"/>
    <property type="molecule type" value="Genomic_DNA"/>
</dbReference>
<comment type="catalytic activity">
    <reaction evidence="1">
        <text>ATP + protein L-histidine = ADP + protein N-phospho-L-histidine.</text>
        <dbReference type="EC" id="2.7.13.3"/>
    </reaction>
</comment>
<evidence type="ECO:0000256" key="12">
    <source>
        <dbReference type="ARBA" id="ARBA00023012"/>
    </source>
</evidence>
<dbReference type="InterPro" id="IPR003661">
    <property type="entry name" value="HisK_dim/P_dom"/>
</dbReference>
<evidence type="ECO:0000256" key="9">
    <source>
        <dbReference type="ARBA" id="ARBA00022777"/>
    </source>
</evidence>
<dbReference type="Pfam" id="PF00672">
    <property type="entry name" value="HAMP"/>
    <property type="match status" value="1"/>
</dbReference>
<dbReference type="SMART" id="SM00388">
    <property type="entry name" value="HisKA"/>
    <property type="match status" value="1"/>
</dbReference>
<dbReference type="CDD" id="cd06225">
    <property type="entry name" value="HAMP"/>
    <property type="match status" value="1"/>
</dbReference>
<keyword evidence="4" id="KW-1003">Cell membrane</keyword>
<feature type="coiled-coil region" evidence="14">
    <location>
        <begin position="270"/>
        <end position="297"/>
    </location>
</feature>
<dbReference type="EC" id="2.7.13.3" evidence="3"/>
<dbReference type="SMART" id="SM00304">
    <property type="entry name" value="HAMP"/>
    <property type="match status" value="1"/>
</dbReference>
<keyword evidence="5" id="KW-0597">Phosphoprotein</keyword>
<dbReference type="Gene3D" id="3.30.565.10">
    <property type="entry name" value="Histidine kinase-like ATPase, C-terminal domain"/>
    <property type="match status" value="1"/>
</dbReference>
<feature type="domain" description="HAMP" evidence="17">
    <location>
        <begin position="189"/>
        <end position="243"/>
    </location>
</feature>
<dbReference type="InterPro" id="IPR003660">
    <property type="entry name" value="HAMP_dom"/>
</dbReference>
<evidence type="ECO:0000256" key="11">
    <source>
        <dbReference type="ARBA" id="ARBA00022989"/>
    </source>
</evidence>
<evidence type="ECO:0000256" key="10">
    <source>
        <dbReference type="ARBA" id="ARBA00022840"/>
    </source>
</evidence>
<dbReference type="SMART" id="SM00387">
    <property type="entry name" value="HATPase_c"/>
    <property type="match status" value="1"/>
</dbReference>
<accession>A0A5R9IRF0</accession>
<dbReference type="GO" id="GO:0000155">
    <property type="term" value="F:phosphorelay sensor kinase activity"/>
    <property type="evidence" value="ECO:0007669"/>
    <property type="project" value="InterPro"/>
</dbReference>
<dbReference type="Gene3D" id="1.10.287.130">
    <property type="match status" value="1"/>
</dbReference>
<reference evidence="18 19" key="1">
    <citation type="submission" date="2019-05" db="EMBL/GenBank/DDBJ databases">
        <title>Genome sequences of Thalassotalea litorea 1K03283.</title>
        <authorList>
            <person name="Zhang D."/>
        </authorList>
    </citation>
    <scope>NUCLEOTIDE SEQUENCE [LARGE SCALE GENOMIC DNA]</scope>
    <source>
        <strain evidence="18 19">MCCC 1K03283</strain>
    </source>
</reference>
<dbReference type="PROSITE" id="PS50885">
    <property type="entry name" value="HAMP"/>
    <property type="match status" value="1"/>
</dbReference>
<dbReference type="InterPro" id="IPR036890">
    <property type="entry name" value="HATPase_C_sf"/>
</dbReference>
<evidence type="ECO:0000256" key="8">
    <source>
        <dbReference type="ARBA" id="ARBA00022741"/>
    </source>
</evidence>
<dbReference type="CDD" id="cd00082">
    <property type="entry name" value="HisKA"/>
    <property type="match status" value="1"/>
</dbReference>
<keyword evidence="9" id="KW-0418">Kinase</keyword>
<dbReference type="PROSITE" id="PS50109">
    <property type="entry name" value="HIS_KIN"/>
    <property type="match status" value="1"/>
</dbReference>
<keyword evidence="6" id="KW-0808">Transferase</keyword>
<evidence type="ECO:0000256" key="13">
    <source>
        <dbReference type="ARBA" id="ARBA00023136"/>
    </source>
</evidence>
<keyword evidence="14" id="KW-0175">Coiled coil</keyword>